<keyword evidence="1" id="KW-0472">Membrane</keyword>
<dbReference type="Proteomes" id="UP001139408">
    <property type="component" value="Unassembled WGS sequence"/>
</dbReference>
<keyword evidence="3" id="KW-1185">Reference proteome</keyword>
<comment type="caution">
    <text evidence="2">The sequence shown here is derived from an EMBL/GenBank/DDBJ whole genome shotgun (WGS) entry which is preliminary data.</text>
</comment>
<reference evidence="2" key="1">
    <citation type="submission" date="2022-01" db="EMBL/GenBank/DDBJ databases">
        <title>Whole genome-based taxonomy of the Shewanellaceae.</title>
        <authorList>
            <person name="Martin-Rodriguez A.J."/>
        </authorList>
    </citation>
    <scope>NUCLEOTIDE SEQUENCE</scope>
    <source>
        <strain evidence="2">DSM 23803</strain>
    </source>
</reference>
<dbReference type="AlphaFoldDB" id="A0A9X1Z355"/>
<proteinExistence type="predicted"/>
<feature type="transmembrane region" description="Helical" evidence="1">
    <location>
        <begin position="107"/>
        <end position="125"/>
    </location>
</feature>
<evidence type="ECO:0000313" key="3">
    <source>
        <dbReference type="Proteomes" id="UP001139408"/>
    </source>
</evidence>
<name>A0A9X1Z355_9GAMM</name>
<dbReference type="RefSeq" id="WP_188925590.1">
    <property type="nucleotide sequence ID" value="NZ_BMQI01000027.1"/>
</dbReference>
<feature type="transmembrane region" description="Helical" evidence="1">
    <location>
        <begin position="6"/>
        <end position="24"/>
    </location>
</feature>
<protein>
    <recommendedName>
        <fullName evidence="4">DUF3592 domain-containing protein</fullName>
    </recommendedName>
</protein>
<keyword evidence="1" id="KW-1133">Transmembrane helix</keyword>
<evidence type="ECO:0000313" key="2">
    <source>
        <dbReference type="EMBL" id="MCL1104826.1"/>
    </source>
</evidence>
<gene>
    <name evidence="2" type="ORF">L2749_06075</name>
</gene>
<sequence>MNVIPLLGGIFFSALGIYICYDYRRFNKKALKIKGRVLGYEEYISKDSNNIKRKVYRPHFELTVNGTTYDVKSKTSFHSKIIPVGHHTDVLYQEGDEENARLAKGNGVGLGILFLGLSLPAYYFGLFH</sequence>
<evidence type="ECO:0008006" key="4">
    <source>
        <dbReference type="Google" id="ProtNLM"/>
    </source>
</evidence>
<organism evidence="2 3">
    <name type="scientific">Shewanella algicola</name>
    <dbReference type="NCBI Taxonomy" id="640633"/>
    <lineage>
        <taxon>Bacteria</taxon>
        <taxon>Pseudomonadati</taxon>
        <taxon>Pseudomonadota</taxon>
        <taxon>Gammaproteobacteria</taxon>
        <taxon>Alteromonadales</taxon>
        <taxon>Shewanellaceae</taxon>
        <taxon>Shewanella</taxon>
    </lineage>
</organism>
<keyword evidence="1" id="KW-0812">Transmembrane</keyword>
<dbReference type="EMBL" id="JAKILJ010000010">
    <property type="protein sequence ID" value="MCL1104826.1"/>
    <property type="molecule type" value="Genomic_DNA"/>
</dbReference>
<evidence type="ECO:0000256" key="1">
    <source>
        <dbReference type="SAM" id="Phobius"/>
    </source>
</evidence>
<accession>A0A9X1Z355</accession>